<accession>A0A2N0YZ74</accession>
<dbReference type="InterPro" id="IPR009057">
    <property type="entry name" value="Homeodomain-like_sf"/>
</dbReference>
<dbReference type="Gene3D" id="1.10.10.60">
    <property type="entry name" value="Homeodomain-like"/>
    <property type="match status" value="1"/>
</dbReference>
<organism evidence="4 5">
    <name type="scientific">Niallia nealsonii</name>
    <dbReference type="NCBI Taxonomy" id="115979"/>
    <lineage>
        <taxon>Bacteria</taxon>
        <taxon>Bacillati</taxon>
        <taxon>Bacillota</taxon>
        <taxon>Bacilli</taxon>
        <taxon>Bacillales</taxon>
        <taxon>Bacillaceae</taxon>
        <taxon>Niallia</taxon>
    </lineage>
</organism>
<dbReference type="PANTHER" id="PTHR30055">
    <property type="entry name" value="HTH-TYPE TRANSCRIPTIONAL REGULATOR RUTR"/>
    <property type="match status" value="1"/>
</dbReference>
<name>A0A2N0YZ74_9BACI</name>
<evidence type="ECO:0000313" key="5">
    <source>
        <dbReference type="Proteomes" id="UP000233375"/>
    </source>
</evidence>
<dbReference type="PANTHER" id="PTHR30055:SF222">
    <property type="entry name" value="REGULATORY PROTEIN"/>
    <property type="match status" value="1"/>
</dbReference>
<dbReference type="Gene3D" id="1.10.357.10">
    <property type="entry name" value="Tetracycline Repressor, domain 2"/>
    <property type="match status" value="1"/>
</dbReference>
<dbReference type="Proteomes" id="UP000233375">
    <property type="component" value="Unassembled WGS sequence"/>
</dbReference>
<sequence>MSSQESILDLILKEEKNITNKQKKILIAAIEAFSDKGYAATSTNEIAKKAGVAEGTIFRHYKTKKDLLTAILTPLVHTLIAPFIVKDFFRKVLDLSYNTFEEFIRAIVYNRLEFLKKNQALFKILIQEIPFHEDLRELFKEQIAKKIFKRMEELVDSFKAKGEIIDIPTYSSIRLTVTSIFGYFIARYILLPEAKWNDEEEIETTIQFILYGLTPRK</sequence>
<dbReference type="GO" id="GO:0006355">
    <property type="term" value="P:regulation of DNA-templated transcription"/>
    <property type="evidence" value="ECO:0007669"/>
    <property type="project" value="UniProtKB-ARBA"/>
</dbReference>
<dbReference type="PRINTS" id="PR00455">
    <property type="entry name" value="HTHTETR"/>
</dbReference>
<comment type="caution">
    <text evidence="4">The sequence shown here is derived from an EMBL/GenBank/DDBJ whole genome shotgun (WGS) entry which is preliminary data.</text>
</comment>
<dbReference type="GO" id="GO:0003677">
    <property type="term" value="F:DNA binding"/>
    <property type="evidence" value="ECO:0007669"/>
    <property type="project" value="UniProtKB-UniRule"/>
</dbReference>
<dbReference type="PROSITE" id="PS50977">
    <property type="entry name" value="HTH_TETR_2"/>
    <property type="match status" value="1"/>
</dbReference>
<evidence type="ECO:0000256" key="1">
    <source>
        <dbReference type="ARBA" id="ARBA00023125"/>
    </source>
</evidence>
<proteinExistence type="predicted"/>
<dbReference type="AlphaFoldDB" id="A0A2N0YZ74"/>
<evidence type="ECO:0000313" key="4">
    <source>
        <dbReference type="EMBL" id="PKG22553.1"/>
    </source>
</evidence>
<dbReference type="OrthoDB" id="9780824at2"/>
<dbReference type="InterPro" id="IPR001647">
    <property type="entry name" value="HTH_TetR"/>
</dbReference>
<dbReference type="RefSeq" id="WP_101178307.1">
    <property type="nucleotide sequence ID" value="NZ_PISE01000040.1"/>
</dbReference>
<evidence type="ECO:0000259" key="3">
    <source>
        <dbReference type="PROSITE" id="PS50977"/>
    </source>
</evidence>
<keyword evidence="5" id="KW-1185">Reference proteome</keyword>
<protein>
    <submittedName>
        <fullName evidence="4">TetR family transcriptional regulator</fullName>
    </submittedName>
</protein>
<feature type="DNA-binding region" description="H-T-H motif" evidence="2">
    <location>
        <begin position="42"/>
        <end position="61"/>
    </location>
</feature>
<dbReference type="SUPFAM" id="SSF46689">
    <property type="entry name" value="Homeodomain-like"/>
    <property type="match status" value="1"/>
</dbReference>
<reference evidence="4 5" key="1">
    <citation type="journal article" date="2003" name="Int. J. Syst. Evol. Microbiol.">
        <title>Bacillus nealsonii sp. nov., isolated from a spacecraft-assembly facility, whose spores are gamma-radiation resistant.</title>
        <authorList>
            <person name="Venkateswaran K."/>
            <person name="Kempf M."/>
            <person name="Chen F."/>
            <person name="Satomi M."/>
            <person name="Nicholson W."/>
            <person name="Kern R."/>
        </authorList>
    </citation>
    <scope>NUCLEOTIDE SEQUENCE [LARGE SCALE GENOMIC DNA]</scope>
    <source>
        <strain evidence="4 5">FO-92</strain>
    </source>
</reference>
<feature type="domain" description="HTH tetR-type" evidence="3">
    <location>
        <begin position="19"/>
        <end position="79"/>
    </location>
</feature>
<dbReference type="EMBL" id="PISE01000040">
    <property type="protein sequence ID" value="PKG22553.1"/>
    <property type="molecule type" value="Genomic_DNA"/>
</dbReference>
<evidence type="ECO:0000256" key="2">
    <source>
        <dbReference type="PROSITE-ProRule" id="PRU00335"/>
    </source>
</evidence>
<dbReference type="SUPFAM" id="SSF48498">
    <property type="entry name" value="Tetracyclin repressor-like, C-terminal domain"/>
    <property type="match status" value="1"/>
</dbReference>
<gene>
    <name evidence="4" type="ORF">CWS01_16670</name>
</gene>
<dbReference type="InterPro" id="IPR036271">
    <property type="entry name" value="Tet_transcr_reg_TetR-rel_C_sf"/>
</dbReference>
<keyword evidence="1 2" id="KW-0238">DNA-binding</keyword>
<dbReference type="Pfam" id="PF00440">
    <property type="entry name" value="TetR_N"/>
    <property type="match status" value="1"/>
</dbReference>
<dbReference type="InterPro" id="IPR050109">
    <property type="entry name" value="HTH-type_TetR-like_transc_reg"/>
</dbReference>